<name>A0A2S9GVF3_9BURK</name>
<dbReference type="GO" id="GO:0047617">
    <property type="term" value="F:fatty acyl-CoA hydrolase activity"/>
    <property type="evidence" value="ECO:0007669"/>
    <property type="project" value="TreeGrafter"/>
</dbReference>
<evidence type="ECO:0000313" key="1">
    <source>
        <dbReference type="EMBL" id="PRC91678.1"/>
    </source>
</evidence>
<organism evidence="1 2">
    <name type="scientific">Solimicrobium silvestre</name>
    <dbReference type="NCBI Taxonomy" id="2099400"/>
    <lineage>
        <taxon>Bacteria</taxon>
        <taxon>Pseudomonadati</taxon>
        <taxon>Pseudomonadota</taxon>
        <taxon>Betaproteobacteria</taxon>
        <taxon>Burkholderiales</taxon>
        <taxon>Oxalobacteraceae</taxon>
        <taxon>Solimicrobium</taxon>
    </lineage>
</organism>
<dbReference type="Pfam" id="PF13279">
    <property type="entry name" value="4HBT_2"/>
    <property type="match status" value="1"/>
</dbReference>
<dbReference type="EMBL" id="PUGF01000020">
    <property type="protein sequence ID" value="PRC91678.1"/>
    <property type="molecule type" value="Genomic_DNA"/>
</dbReference>
<dbReference type="PANTHER" id="PTHR31793">
    <property type="entry name" value="4-HYDROXYBENZOYL-COA THIOESTERASE FAMILY MEMBER"/>
    <property type="match status" value="1"/>
</dbReference>
<comment type="caution">
    <text evidence="1">The sequence shown here is derived from an EMBL/GenBank/DDBJ whole genome shotgun (WGS) entry which is preliminary data.</text>
</comment>
<dbReference type="InterPro" id="IPR029069">
    <property type="entry name" value="HotDog_dom_sf"/>
</dbReference>
<dbReference type="SUPFAM" id="SSF54637">
    <property type="entry name" value="Thioesterase/thiol ester dehydrase-isomerase"/>
    <property type="match status" value="1"/>
</dbReference>
<dbReference type="InterPro" id="IPR050563">
    <property type="entry name" value="4-hydroxybenzoyl-CoA_TE"/>
</dbReference>
<sequence length="145" mass="16466">MTTVGNTQQNQQSELKLVYTCCMPVRWGDMDAFGHVNNTVYFRYMEQARIEWMASFLDVASASNTGPVLINAQCNFLRSLKYPDQIEVQMFIAAPGRSSFNTHYQIYRLGAEKTRCAEGQAKVVWVDTVQEKSAPLPEAVLAQFR</sequence>
<gene>
    <name evidence="1" type="ORF">S2091_3616</name>
</gene>
<reference evidence="1 2" key="1">
    <citation type="submission" date="2018-02" db="EMBL/GenBank/DDBJ databases">
        <title>Solimicrobium silvestre gen. nov., sp. nov., isolated from alpine forest soil.</title>
        <authorList>
            <person name="Margesin R."/>
            <person name="Albuquerque L."/>
            <person name="Zhang D.-C."/>
            <person name="Froufe H.J.C."/>
            <person name="Severino R."/>
            <person name="Roxo I."/>
            <person name="Egas C."/>
            <person name="Da Costa M.S."/>
        </authorList>
    </citation>
    <scope>NUCLEOTIDE SEQUENCE [LARGE SCALE GENOMIC DNA]</scope>
    <source>
        <strain evidence="1 2">S20-91</strain>
    </source>
</reference>
<dbReference type="Gene3D" id="3.10.129.10">
    <property type="entry name" value="Hotdog Thioesterase"/>
    <property type="match status" value="1"/>
</dbReference>
<proteinExistence type="predicted"/>
<keyword evidence="2" id="KW-1185">Reference proteome</keyword>
<protein>
    <submittedName>
        <fullName evidence="1">Putative thioesterase</fullName>
    </submittedName>
</protein>
<dbReference type="AlphaFoldDB" id="A0A2S9GVF3"/>
<dbReference type="Proteomes" id="UP000237839">
    <property type="component" value="Unassembled WGS sequence"/>
</dbReference>
<dbReference type="CDD" id="cd00586">
    <property type="entry name" value="4HBT"/>
    <property type="match status" value="1"/>
</dbReference>
<evidence type="ECO:0000313" key="2">
    <source>
        <dbReference type="Proteomes" id="UP000237839"/>
    </source>
</evidence>
<accession>A0A2S9GVF3</accession>
<dbReference type="PANTHER" id="PTHR31793:SF24">
    <property type="entry name" value="LONG-CHAIN ACYL-COA THIOESTERASE FADM"/>
    <property type="match status" value="1"/>
</dbReference>